<name>A0A7J5B2V5_9MICO</name>
<dbReference type="RefSeq" id="WP_151423421.1">
    <property type="nucleotide sequence ID" value="NZ_WBJX01000002.1"/>
</dbReference>
<dbReference type="OrthoDB" id="5241788at2"/>
<comment type="caution">
    <text evidence="2">The sequence shown here is derived from an EMBL/GenBank/DDBJ whole genome shotgun (WGS) entry which is preliminary data.</text>
</comment>
<organism evidence="2 3">
    <name type="scientific">Pseudoclavibacter terrae</name>
    <dbReference type="NCBI Taxonomy" id="1530195"/>
    <lineage>
        <taxon>Bacteria</taxon>
        <taxon>Bacillati</taxon>
        <taxon>Actinomycetota</taxon>
        <taxon>Actinomycetes</taxon>
        <taxon>Micrococcales</taxon>
        <taxon>Microbacteriaceae</taxon>
        <taxon>Pseudoclavibacter</taxon>
    </lineage>
</organism>
<evidence type="ECO:0000313" key="3">
    <source>
        <dbReference type="Proteomes" id="UP000490386"/>
    </source>
</evidence>
<dbReference type="Gene3D" id="3.20.20.190">
    <property type="entry name" value="Phosphatidylinositol (PI) phosphodiesterase"/>
    <property type="match status" value="1"/>
</dbReference>
<dbReference type="GO" id="GO:0006629">
    <property type="term" value="P:lipid metabolic process"/>
    <property type="evidence" value="ECO:0007669"/>
    <property type="project" value="InterPro"/>
</dbReference>
<dbReference type="PANTHER" id="PTHR43805:SF1">
    <property type="entry name" value="GP-PDE DOMAIN-CONTAINING PROTEIN"/>
    <property type="match status" value="1"/>
</dbReference>
<sequence length="256" mass="27277">MQHPYLAGAGPRILAHRGLALQATENTLEAFRAALDVGATHIETDARASADGRAVLWHDEALEGFDGSDRRVADSPASALVGLTSQGQTPGARLLLLEDALEEFPAARFNVDVKSADAAEAVADAVRRADAASRVLITSFSALRLRRTAALLPEAARGVASQGIAAALIAMSVRSGRLLRRALLGASVVQIPQRAAGLDLLSPARLRAFHRHVPEVHVWTINDPARMRELLERGVDGLVTDRADLAAEVVRRHANL</sequence>
<dbReference type="EMBL" id="WBJX01000002">
    <property type="protein sequence ID" value="KAB1638357.1"/>
    <property type="molecule type" value="Genomic_DNA"/>
</dbReference>
<keyword evidence="3" id="KW-1185">Reference proteome</keyword>
<evidence type="ECO:0000259" key="1">
    <source>
        <dbReference type="PROSITE" id="PS51704"/>
    </source>
</evidence>
<proteinExistence type="predicted"/>
<dbReference type="Pfam" id="PF03009">
    <property type="entry name" value="GDPD"/>
    <property type="match status" value="1"/>
</dbReference>
<dbReference type="SUPFAM" id="SSF51695">
    <property type="entry name" value="PLC-like phosphodiesterases"/>
    <property type="match status" value="1"/>
</dbReference>
<dbReference type="InterPro" id="IPR017946">
    <property type="entry name" value="PLC-like_Pdiesterase_TIM-brl"/>
</dbReference>
<feature type="domain" description="GP-PDE" evidence="1">
    <location>
        <begin position="11"/>
        <end position="250"/>
    </location>
</feature>
<protein>
    <submittedName>
        <fullName evidence="2">Glycerophosphodiester phosphodiesterase</fullName>
    </submittedName>
</protein>
<dbReference type="PROSITE" id="PS51704">
    <property type="entry name" value="GP_PDE"/>
    <property type="match status" value="1"/>
</dbReference>
<accession>A0A7J5B2V5</accession>
<dbReference type="AlphaFoldDB" id="A0A7J5B2V5"/>
<dbReference type="GO" id="GO:0008081">
    <property type="term" value="F:phosphoric diester hydrolase activity"/>
    <property type="evidence" value="ECO:0007669"/>
    <property type="project" value="InterPro"/>
</dbReference>
<reference evidence="2 3" key="1">
    <citation type="submission" date="2019-09" db="EMBL/GenBank/DDBJ databases">
        <title>Phylogeny of genus Pseudoclavibacter and closely related genus.</title>
        <authorList>
            <person name="Li Y."/>
        </authorList>
    </citation>
    <scope>NUCLEOTIDE SEQUENCE [LARGE SCALE GENOMIC DNA]</scope>
    <source>
        <strain evidence="2 3">THG-MD12</strain>
    </source>
</reference>
<gene>
    <name evidence="2" type="ORF">F8O03_08145</name>
</gene>
<dbReference type="PANTHER" id="PTHR43805">
    <property type="entry name" value="GLYCEROPHOSPHORYL DIESTER PHOSPHODIESTERASE"/>
    <property type="match status" value="1"/>
</dbReference>
<evidence type="ECO:0000313" key="2">
    <source>
        <dbReference type="EMBL" id="KAB1638357.1"/>
    </source>
</evidence>
<dbReference type="InterPro" id="IPR030395">
    <property type="entry name" value="GP_PDE_dom"/>
</dbReference>
<dbReference type="Proteomes" id="UP000490386">
    <property type="component" value="Unassembled WGS sequence"/>
</dbReference>